<organism evidence="3 4">
    <name type="scientific">Capsicum baccatum</name>
    <name type="common">Peruvian pepper</name>
    <dbReference type="NCBI Taxonomy" id="33114"/>
    <lineage>
        <taxon>Eukaryota</taxon>
        <taxon>Viridiplantae</taxon>
        <taxon>Streptophyta</taxon>
        <taxon>Embryophyta</taxon>
        <taxon>Tracheophyta</taxon>
        <taxon>Spermatophyta</taxon>
        <taxon>Magnoliopsida</taxon>
        <taxon>eudicotyledons</taxon>
        <taxon>Gunneridae</taxon>
        <taxon>Pentapetalae</taxon>
        <taxon>asterids</taxon>
        <taxon>lamiids</taxon>
        <taxon>Solanales</taxon>
        <taxon>Solanaceae</taxon>
        <taxon>Solanoideae</taxon>
        <taxon>Capsiceae</taxon>
        <taxon>Capsicum</taxon>
    </lineage>
</organism>
<dbReference type="InterPro" id="IPR019441">
    <property type="entry name" value="FMP27/BLTP2/Hobbit_GFWDK_RBG"/>
</dbReference>
<feature type="compositionally biased region" description="Low complexity" evidence="1">
    <location>
        <begin position="750"/>
        <end position="760"/>
    </location>
</feature>
<proteinExistence type="predicted"/>
<name>A0A2G2WET9_CAPBA</name>
<feature type="compositionally biased region" description="Polar residues" evidence="1">
    <location>
        <begin position="761"/>
        <end position="776"/>
    </location>
</feature>
<dbReference type="Pfam" id="PF10344">
    <property type="entry name" value="Hobbit"/>
    <property type="match status" value="2"/>
</dbReference>
<feature type="compositionally biased region" description="Basic and acidic residues" evidence="1">
    <location>
        <begin position="737"/>
        <end position="748"/>
    </location>
</feature>
<keyword evidence="4" id="KW-1185">Reference proteome</keyword>
<sequence length="825" mass="93125">MESVPLEKRKKRESIFAIDVEMLNISAEDGDGVEMTVQVQSIFSENARIGVLLEGLMLNFNNARIFRSSRMQVSRIPNTSRSAPTAKHEMGTTWDWVVQALDVHICMPYRLELRAIDDSVEEMLRALKLVTAAKTKLLFPNKEEKSKPKETSSSKIGRVRFCIKKVTADIEEQPIQGWLDKHYQLLKKEACELAVRLNFLDELISKGAKSRGVAEKKDFLEGGKIHFNGEEIDVEDTSTIQKLQEEIYKKSFRSHYQACQNLVQSQGSGACSEGFQGGFEPSTARSSLFSVSATELDVSLTRIEGGDSGMIEILQKLDPRAEISYGVIFEPALADISYAFTVAMRRANLSIRSPSPDPPPLKKEKSLPWWDEMRNYIHGNTSIYFSESQWNILASTDPYEKSDKLQIRSAYMELQQSDGRVYCFTKDFKILLSSLESLLKNSNLNEGVPLEKVYDQFRSTSLLLRWNLLLRPSLPIHDNQSSLCSVGDHGVLDAAGCGPMDPDSLSVFPTPACIKHLPLDYHDPAKGLTFSMNKLKYELYYGRGKQKYTFESKRDTLDLVYQGLDLHMPKAFVNRDDNISVAKVVKMTRKTSQSASIERSFNDSSMERQRDDGFLLSSDYFKIRRQAPKADPDRLLAWQEAGRRNLEMTYMRSEFENGNESDDHTRSDPSDDDGYNVVITDNCQCFLVYGLKLLWTLENKDAVWSWVGGISKAFESPKPSPSRQYAQRKLQEVSEVIDRTELPQDDNQKSPVSHGASSSSPQHATPSKSQIESPPSSEVKVETLPSSSFAKLADIEDTDGEGTRHFMVNVIEPQFNLHSEDANVS</sequence>
<dbReference type="SMART" id="SM01214">
    <property type="entry name" value="Fmp27_GFWDK"/>
    <property type="match status" value="1"/>
</dbReference>
<dbReference type="OrthoDB" id="1713074at2759"/>
<accession>A0A2G2WET9</accession>
<evidence type="ECO:0000259" key="2">
    <source>
        <dbReference type="SMART" id="SM01214"/>
    </source>
</evidence>
<reference evidence="3 4" key="1">
    <citation type="journal article" date="2017" name="Genome Biol.">
        <title>New reference genome sequences of hot pepper reveal the massive evolution of plant disease-resistance genes by retroduplication.</title>
        <authorList>
            <person name="Kim S."/>
            <person name="Park J."/>
            <person name="Yeom S.I."/>
            <person name="Kim Y.M."/>
            <person name="Seo E."/>
            <person name="Kim K.T."/>
            <person name="Kim M.S."/>
            <person name="Lee J.M."/>
            <person name="Cheong K."/>
            <person name="Shin H.S."/>
            <person name="Kim S.B."/>
            <person name="Han K."/>
            <person name="Lee J."/>
            <person name="Park M."/>
            <person name="Lee H.A."/>
            <person name="Lee H.Y."/>
            <person name="Lee Y."/>
            <person name="Oh S."/>
            <person name="Lee J.H."/>
            <person name="Choi E."/>
            <person name="Choi E."/>
            <person name="Lee S.E."/>
            <person name="Jeon J."/>
            <person name="Kim H."/>
            <person name="Choi G."/>
            <person name="Song H."/>
            <person name="Lee J."/>
            <person name="Lee S.C."/>
            <person name="Kwon J.K."/>
            <person name="Lee H.Y."/>
            <person name="Koo N."/>
            <person name="Hong Y."/>
            <person name="Kim R.W."/>
            <person name="Kang W.H."/>
            <person name="Huh J.H."/>
            <person name="Kang B.C."/>
            <person name="Yang T.J."/>
            <person name="Lee Y.H."/>
            <person name="Bennetzen J.L."/>
            <person name="Choi D."/>
        </authorList>
    </citation>
    <scope>NUCLEOTIDE SEQUENCE [LARGE SCALE GENOMIC DNA]</scope>
    <source>
        <strain evidence="4">cv. PBC81</strain>
    </source>
</reference>
<dbReference type="PANTHER" id="PTHR15678:SF8">
    <property type="entry name" value="PROTEIN KINKY POLLEN"/>
    <property type="match status" value="1"/>
</dbReference>
<dbReference type="EMBL" id="MLFT02000007">
    <property type="protein sequence ID" value="PHT43751.1"/>
    <property type="molecule type" value="Genomic_DNA"/>
</dbReference>
<dbReference type="STRING" id="33114.A0A2G2WET9"/>
<reference evidence="4" key="2">
    <citation type="journal article" date="2017" name="J. Anim. Genet.">
        <title>Multiple reference genome sequences of hot pepper reveal the massive evolution of plant disease resistance genes by retroduplication.</title>
        <authorList>
            <person name="Kim S."/>
            <person name="Park J."/>
            <person name="Yeom S.-I."/>
            <person name="Kim Y.-M."/>
            <person name="Seo E."/>
            <person name="Kim K.-T."/>
            <person name="Kim M.-S."/>
            <person name="Lee J.M."/>
            <person name="Cheong K."/>
            <person name="Shin H.-S."/>
            <person name="Kim S.-B."/>
            <person name="Han K."/>
            <person name="Lee J."/>
            <person name="Park M."/>
            <person name="Lee H.-A."/>
            <person name="Lee H.-Y."/>
            <person name="Lee Y."/>
            <person name="Oh S."/>
            <person name="Lee J.H."/>
            <person name="Choi E."/>
            <person name="Choi E."/>
            <person name="Lee S.E."/>
            <person name="Jeon J."/>
            <person name="Kim H."/>
            <person name="Choi G."/>
            <person name="Song H."/>
            <person name="Lee J."/>
            <person name="Lee S.-C."/>
            <person name="Kwon J.-K."/>
            <person name="Lee H.-Y."/>
            <person name="Koo N."/>
            <person name="Hong Y."/>
            <person name="Kim R.W."/>
            <person name="Kang W.-H."/>
            <person name="Huh J.H."/>
            <person name="Kang B.-C."/>
            <person name="Yang T.-J."/>
            <person name="Lee Y.-H."/>
            <person name="Bennetzen J.L."/>
            <person name="Choi D."/>
        </authorList>
    </citation>
    <scope>NUCLEOTIDE SEQUENCE [LARGE SCALE GENOMIC DNA]</scope>
    <source>
        <strain evidence="4">cv. PBC81</strain>
    </source>
</reference>
<feature type="region of interest" description="Disordered" evidence="1">
    <location>
        <begin position="737"/>
        <end position="796"/>
    </location>
</feature>
<feature type="domain" description="FMP27/BLTP2/Hobbit GFWDK motif-containing RBG unit" evidence="2">
    <location>
        <begin position="287"/>
        <end position="401"/>
    </location>
</feature>
<dbReference type="InterPro" id="IPR045167">
    <property type="entry name" value="Hobbit"/>
</dbReference>
<comment type="caution">
    <text evidence="3">The sequence shown here is derived from an EMBL/GenBank/DDBJ whole genome shotgun (WGS) entry which is preliminary data.</text>
</comment>
<dbReference type="AlphaFoldDB" id="A0A2G2WET9"/>
<evidence type="ECO:0000256" key="1">
    <source>
        <dbReference type="SAM" id="MobiDB-lite"/>
    </source>
</evidence>
<gene>
    <name evidence="3" type="ORF">CQW23_17776</name>
</gene>
<feature type="region of interest" description="Disordered" evidence="1">
    <location>
        <begin position="654"/>
        <end position="674"/>
    </location>
</feature>
<evidence type="ECO:0000313" key="4">
    <source>
        <dbReference type="Proteomes" id="UP000224567"/>
    </source>
</evidence>
<dbReference type="PANTHER" id="PTHR15678">
    <property type="entry name" value="ANTIGEN MLAA-22-RELATED"/>
    <property type="match status" value="1"/>
</dbReference>
<evidence type="ECO:0000313" key="3">
    <source>
        <dbReference type="EMBL" id="PHT43751.1"/>
    </source>
</evidence>
<protein>
    <submittedName>
        <fullName evidence="3">Protein SABRE</fullName>
    </submittedName>
</protein>
<dbReference type="Proteomes" id="UP000224567">
    <property type="component" value="Unassembled WGS sequence"/>
</dbReference>